<sequence length="323" mass="35940">MKRKQRIFCWMAMLFCGIFFAWKMQQIIETDYSIRQNEHRRKFGAVYMTLNNPFYEVVDEEIRAAIESHGDILLTRDSALSMERQMDEIKELLDSGIKVLFLNAVDWQKIGPALELAKQAHVPVVVIDTNVEDDNLVACTIVSDNYMAGVECAKHLVAHAPGGNIVLLKHSQARSAVDRIQGFQDTIAQYPSFHIVDAAECKGQLELAMPAMEALLQRHKKIDIVMALNDPAALGAMAALKNAGRLEQVMVYGVDGAPETKDMIVHGHMTATAAQYPRLSGRLAAAKAYEILAGTNQEKLIKLPTRLLTQDNMAGENMEGWDG</sequence>
<dbReference type="AlphaFoldDB" id="A0A1M6LJI5"/>
<feature type="transmembrane region" description="Helical" evidence="4">
    <location>
        <begin position="7"/>
        <end position="24"/>
    </location>
</feature>
<keyword evidence="4" id="KW-1133">Transmembrane helix</keyword>
<evidence type="ECO:0000256" key="4">
    <source>
        <dbReference type="SAM" id="Phobius"/>
    </source>
</evidence>
<reference evidence="6 7" key="1">
    <citation type="submission" date="2016-11" db="EMBL/GenBank/DDBJ databases">
        <authorList>
            <person name="Varghese N."/>
            <person name="Submissions S."/>
        </authorList>
    </citation>
    <scope>NUCLEOTIDE SEQUENCE [LARGE SCALE GENOMIC DNA]</scope>
    <source>
        <strain evidence="6 7">DSM 15287</strain>
    </source>
</reference>
<evidence type="ECO:0000256" key="2">
    <source>
        <dbReference type="ARBA" id="ARBA00007639"/>
    </source>
</evidence>
<organism evidence="6 7">
    <name type="scientific">Propionispora hippei DSM 15287</name>
    <dbReference type="NCBI Taxonomy" id="1123003"/>
    <lineage>
        <taxon>Bacteria</taxon>
        <taxon>Bacillati</taxon>
        <taxon>Bacillota</taxon>
        <taxon>Negativicutes</taxon>
        <taxon>Selenomonadales</taxon>
        <taxon>Sporomusaceae</taxon>
        <taxon>Propionispora</taxon>
    </lineage>
</organism>
<dbReference type="Proteomes" id="UP000322917">
    <property type="component" value="Unassembled WGS sequence"/>
</dbReference>
<evidence type="ECO:0000313" key="7">
    <source>
        <dbReference type="Proteomes" id="UP000322917"/>
    </source>
</evidence>
<dbReference type="EMBL" id="FQZD01000034">
    <property type="protein sequence ID" value="SHJ71344.1"/>
    <property type="molecule type" value="Genomic_DNA"/>
</dbReference>
<dbReference type="GO" id="GO:0030313">
    <property type="term" value="C:cell envelope"/>
    <property type="evidence" value="ECO:0007669"/>
    <property type="project" value="UniProtKB-SubCell"/>
</dbReference>
<keyword evidence="3" id="KW-0732">Signal</keyword>
<dbReference type="InterPro" id="IPR028082">
    <property type="entry name" value="Peripla_BP_I"/>
</dbReference>
<dbReference type="CDD" id="cd19971">
    <property type="entry name" value="PBP1_ABC_sugar_binding-like"/>
    <property type="match status" value="1"/>
</dbReference>
<evidence type="ECO:0000256" key="3">
    <source>
        <dbReference type="ARBA" id="ARBA00022729"/>
    </source>
</evidence>
<dbReference type="GO" id="GO:0030246">
    <property type="term" value="F:carbohydrate binding"/>
    <property type="evidence" value="ECO:0007669"/>
    <property type="project" value="UniProtKB-ARBA"/>
</dbReference>
<feature type="domain" description="Periplasmic binding protein" evidence="5">
    <location>
        <begin position="45"/>
        <end position="295"/>
    </location>
</feature>
<dbReference type="PANTHER" id="PTHR46847">
    <property type="entry name" value="D-ALLOSE-BINDING PERIPLASMIC PROTEIN-RELATED"/>
    <property type="match status" value="1"/>
</dbReference>
<name>A0A1M6LJI5_9FIRM</name>
<evidence type="ECO:0000256" key="1">
    <source>
        <dbReference type="ARBA" id="ARBA00004196"/>
    </source>
</evidence>
<protein>
    <submittedName>
        <fullName evidence="6">Ribose transport system substrate-binding protein</fullName>
    </submittedName>
</protein>
<comment type="similarity">
    <text evidence="2">Belongs to the bacterial solute-binding protein 2 family.</text>
</comment>
<dbReference type="InterPro" id="IPR025997">
    <property type="entry name" value="SBP_2_dom"/>
</dbReference>
<dbReference type="PANTHER" id="PTHR46847:SF2">
    <property type="entry name" value="ABC TRANSPORTER SUGAR-BINDING PROTEIN"/>
    <property type="match status" value="1"/>
</dbReference>
<keyword evidence="4" id="KW-0472">Membrane</keyword>
<accession>A0A1M6LJI5</accession>
<keyword evidence="7" id="KW-1185">Reference proteome</keyword>
<dbReference type="Gene3D" id="3.40.50.2300">
    <property type="match status" value="2"/>
</dbReference>
<proteinExistence type="inferred from homology"/>
<dbReference type="SUPFAM" id="SSF53822">
    <property type="entry name" value="Periplasmic binding protein-like I"/>
    <property type="match status" value="1"/>
</dbReference>
<dbReference type="RefSeq" id="WP_223191799.1">
    <property type="nucleotide sequence ID" value="NZ_FQZD01000034.1"/>
</dbReference>
<dbReference type="Pfam" id="PF13407">
    <property type="entry name" value="Peripla_BP_4"/>
    <property type="match status" value="1"/>
</dbReference>
<gene>
    <name evidence="6" type="ORF">SAMN02745170_03137</name>
</gene>
<keyword evidence="4" id="KW-0812">Transmembrane</keyword>
<evidence type="ECO:0000313" key="6">
    <source>
        <dbReference type="EMBL" id="SHJ71344.1"/>
    </source>
</evidence>
<comment type="subcellular location">
    <subcellularLocation>
        <location evidence="1">Cell envelope</location>
    </subcellularLocation>
</comment>
<evidence type="ECO:0000259" key="5">
    <source>
        <dbReference type="Pfam" id="PF13407"/>
    </source>
</evidence>